<dbReference type="GO" id="GO:0006508">
    <property type="term" value="P:proteolysis"/>
    <property type="evidence" value="ECO:0007669"/>
    <property type="project" value="UniProtKB-KW"/>
</dbReference>
<evidence type="ECO:0000256" key="20">
    <source>
        <dbReference type="ARBA" id="ARBA00022842"/>
    </source>
</evidence>
<feature type="compositionally biased region" description="Polar residues" evidence="38">
    <location>
        <begin position="259"/>
        <end position="268"/>
    </location>
</feature>
<feature type="region of interest" description="Disordered" evidence="38">
    <location>
        <begin position="259"/>
        <end position="297"/>
    </location>
</feature>
<evidence type="ECO:0000256" key="13">
    <source>
        <dbReference type="ARBA" id="ARBA00022750"/>
    </source>
</evidence>
<evidence type="ECO:0000256" key="2">
    <source>
        <dbReference type="ARBA" id="ARBA00002180"/>
    </source>
</evidence>
<keyword evidence="27" id="KW-0233">DNA recombination</keyword>
<keyword evidence="5" id="KW-0963">Cytoplasm</keyword>
<dbReference type="Pfam" id="PF00665">
    <property type="entry name" value="rve"/>
    <property type="match status" value="1"/>
</dbReference>
<comment type="function">
    <text evidence="33">Capsid protein (CA) is the structural component of the virus-like particle (VLP), forming the shell that encapsulates the genomic RNA-nucleocapsid complex.</text>
</comment>
<evidence type="ECO:0000259" key="40">
    <source>
        <dbReference type="PROSITE" id="PS50878"/>
    </source>
</evidence>
<dbReference type="InterPro" id="IPR001878">
    <property type="entry name" value="Znf_CCHC"/>
</dbReference>
<feature type="region of interest" description="Disordered" evidence="38">
    <location>
        <begin position="342"/>
        <end position="365"/>
    </location>
</feature>
<comment type="subcellular location">
    <subcellularLocation>
        <location evidence="4">Cytoplasm</location>
    </subcellularLocation>
    <subcellularLocation>
        <location evidence="3">Nucleus</location>
    </subcellularLocation>
</comment>
<evidence type="ECO:0000256" key="33">
    <source>
        <dbReference type="ARBA" id="ARBA00055383"/>
    </source>
</evidence>
<evidence type="ECO:0000313" key="42">
    <source>
        <dbReference type="EMBL" id="KAJ8043262.1"/>
    </source>
</evidence>
<keyword evidence="12" id="KW-0547">Nucleotide-binding</keyword>
<evidence type="ECO:0000256" key="24">
    <source>
        <dbReference type="ARBA" id="ARBA00022932"/>
    </source>
</evidence>
<evidence type="ECO:0000256" key="3">
    <source>
        <dbReference type="ARBA" id="ARBA00004123"/>
    </source>
</evidence>
<evidence type="ECO:0000256" key="28">
    <source>
        <dbReference type="ARBA" id="ARBA00023242"/>
    </source>
</evidence>
<dbReference type="Gene3D" id="3.10.20.370">
    <property type="match status" value="1"/>
</dbReference>
<keyword evidence="11" id="KW-0479">Metal-binding</keyword>
<dbReference type="PROSITE" id="PS50994">
    <property type="entry name" value="INTEGRASE"/>
    <property type="match status" value="1"/>
</dbReference>
<comment type="catalytic activity">
    <reaction evidence="1">
        <text>Endonucleolytic cleavage to 5'-phosphomonoester.</text>
        <dbReference type="EC" id="3.1.26.4"/>
    </reaction>
</comment>
<dbReference type="FunFam" id="3.10.10.10:FF:000007">
    <property type="entry name" value="Retrovirus-related Pol polyprotein from transposon 17.6-like Protein"/>
    <property type="match status" value="1"/>
</dbReference>
<dbReference type="PANTHER" id="PTHR37984">
    <property type="entry name" value="PROTEIN CBG26694"/>
    <property type="match status" value="1"/>
</dbReference>
<keyword evidence="10" id="KW-0540">Nuclease</keyword>
<keyword evidence="17" id="KW-0378">Hydrolase</keyword>
<dbReference type="Gene3D" id="1.10.340.70">
    <property type="match status" value="1"/>
</dbReference>
<dbReference type="InterPro" id="IPR036875">
    <property type="entry name" value="Znf_CCHC_sf"/>
</dbReference>
<evidence type="ECO:0000313" key="43">
    <source>
        <dbReference type="Proteomes" id="UP001152320"/>
    </source>
</evidence>
<dbReference type="FunFam" id="1.10.340.70:FF:000001">
    <property type="entry name" value="Retrovirus-related Pol polyprotein from transposon gypsy-like Protein"/>
    <property type="match status" value="1"/>
</dbReference>
<feature type="compositionally biased region" description="Basic and acidic residues" evidence="38">
    <location>
        <begin position="274"/>
        <end position="288"/>
    </location>
</feature>
<evidence type="ECO:0000256" key="6">
    <source>
        <dbReference type="ARBA" id="ARBA00022612"/>
    </source>
</evidence>
<evidence type="ECO:0000256" key="25">
    <source>
        <dbReference type="ARBA" id="ARBA00023113"/>
    </source>
</evidence>
<keyword evidence="21" id="KW-0694">RNA-binding</keyword>
<dbReference type="CDD" id="cd09274">
    <property type="entry name" value="RNase_HI_RT_Ty3"/>
    <property type="match status" value="1"/>
</dbReference>
<keyword evidence="7" id="KW-0645">Protease</keyword>
<keyword evidence="16 36" id="KW-0863">Zinc-finger</keyword>
<dbReference type="InterPro" id="IPR038269">
    <property type="entry name" value="SCAN_sf"/>
</dbReference>
<dbReference type="GO" id="GO:0005737">
    <property type="term" value="C:cytoplasm"/>
    <property type="evidence" value="ECO:0007669"/>
    <property type="project" value="UniProtKB-SubCell"/>
</dbReference>
<sequence>MDVERLSKVGKDLGLDGQALIDFIARERDIEKEAKADKEKAARDERAHQLELKRQEKEILEMKLLLQKTTDEGGKLTQQDLDSKLRANAPKLPCFNNKEDLDAYLNRFERYAASQRWLKQDWAVNLSALLTGKALQVFTRMPVADAGDYEKLKKALLDRFQLNKEGFRAKFKEALPEGDEGASQFATRLSSYFDKWIDLSGVDKKFEELRDFIIRDRLISVCGEDLAIFLREKEPKSVESMTKITKQFLQARGSSFANTCKSNSSTHRVQYGNGDRDRREPSVLKRDGVSNVKSQPSGVPRKCFLCGKSGHMARDCRWRGTLAKVASIVECDIADSDGAVSSSSCQSDGQNERQWESDTGTTASDRSEIHEGCECVQSSDLVACMMVTDGKGIDKRIDNGFVNCRLGHKLPVLSAACEPMNVKRMPVSEGTVNGHKVSVLRDTGCSGVVVRQSLVSGDQFTGETKKCILIDGTVRTVPVAYANIKTQYFSGVTKVLCMNNPIYDLILGNTDQVQCKEARCKPNHRVSEPARPVEPTMAVQTRSKAREGDKVVPKLKVPKPVGGDINRDDLIKAQQEDRSLRKARDFAVVGNTKRRARGCSRFFYDGRVLCREYVSPRLQHGDPMVQVVVPEKYRVNVMQLAHEGILGGHLAAKKTSEKVMTSFYWPGIGADILRYCRSCDVCQRTLPKGKVSKVPLSSMPLIDTPFQRIAVDIVGPIYPMTDRKNRYILTIVDYATRYPEAMALPNIEAQTVAEALVTTFSRVGIPREILTDQGAQYTSEVMRQVSQLLSIRQLVTTPYHPACNGLVERFNGTLKQMLKRMCSERPQDWDRYIDALLFAYRDVPQESLGFSPFELLYGRQVRGPMGILRELWTGKLDASETKTVYQYVVDLKNKLVDTCQLAQDELTKSSRRYKRNFDIKARKRCFAPGDEVLLLLPTDKNKLLMQWKGPFRVVAGIGDTDYRVELRDKSKVFHVNLLKKYYRREVTEAEGVTHESTASVLEVVCVSVIEPELDDGVSDPKDGQFGTGEVCTPHAQAQETVENVHIDPRLTSDQATEIKLLLSEFKDVLTDVPGATTLEVHDIKLTCNDPIRSRPYPLPHALRGTVRDEVRKMLELGVIEESHSPYASPVVLVKKKDGSVRFCVDFRKLNQITIFDSEPIPDQEEIYTRISNKYYFSKFDLSKGYWQVPLAETVKALTAFITPDGLFQFTTMPFGLVNAQASFSRLMRKVLREIEGVDNYVDDILVYSSSWEEHVLKLKQLLKRLREVNLTARPSKCYIGFEKLEFLGHVIGLGQLAPNPVKVKAVQQAPTPKTKKQLRSFLGLANYYRKFIPNFAAIAVPLTDRTRAREPNKITWGKSEELAFNSLKEKLCNAPILRLPILDLPFVLQTDASDIGLGAVLLQEYEDGKFPVAYASRKLLLRERAYSTIERECLAIVWGIQKFEPYLYGKRFILETDHQPLAYMNSTKVVNNRVMRWALALQPYRFQIVAIKGSDNVGADYLSRIQ</sequence>
<keyword evidence="18" id="KW-0862">Zinc</keyword>
<dbReference type="GO" id="GO:0004190">
    <property type="term" value="F:aspartic-type endopeptidase activity"/>
    <property type="evidence" value="ECO:0007669"/>
    <property type="project" value="UniProtKB-KW"/>
</dbReference>
<dbReference type="GO" id="GO:0015074">
    <property type="term" value="P:DNA integration"/>
    <property type="evidence" value="ECO:0007669"/>
    <property type="project" value="UniProtKB-KW"/>
</dbReference>
<dbReference type="Pfam" id="PF00098">
    <property type="entry name" value="zf-CCHC"/>
    <property type="match status" value="1"/>
</dbReference>
<accession>A0A9Q1CDE9</accession>
<evidence type="ECO:0000256" key="1">
    <source>
        <dbReference type="ARBA" id="ARBA00000077"/>
    </source>
</evidence>
<dbReference type="InterPro" id="IPR012337">
    <property type="entry name" value="RNaseH-like_sf"/>
</dbReference>
<evidence type="ECO:0000256" key="31">
    <source>
        <dbReference type="ARBA" id="ARBA00025615"/>
    </source>
</evidence>
<keyword evidence="8" id="KW-0808">Transferase</keyword>
<feature type="coiled-coil region" evidence="37">
    <location>
        <begin position="38"/>
        <end position="72"/>
    </location>
</feature>
<dbReference type="OrthoDB" id="10025340at2759"/>
<comment type="function">
    <text evidence="31">Integrase (IN) targets the VLP to the nucleus, where a subparticle preintegration complex (PIC) containing at least integrase and the newly synthesized dsDNA copy of the retrotransposon must transit the nuclear membrane. Once in the nucleus, integrase performs the integration of the dsDNA into the host genome.</text>
</comment>
<keyword evidence="28" id="KW-0539">Nucleus</keyword>
<dbReference type="GO" id="GO:0003964">
    <property type="term" value="F:RNA-directed DNA polymerase activity"/>
    <property type="evidence" value="ECO:0007669"/>
    <property type="project" value="UniProtKB-KW"/>
</dbReference>
<keyword evidence="23" id="KW-0695">RNA-directed DNA polymerase</keyword>
<dbReference type="FunFam" id="3.10.20.370:FF:000001">
    <property type="entry name" value="Retrovirus-related Pol polyprotein from transposon 17.6-like protein"/>
    <property type="match status" value="1"/>
</dbReference>
<evidence type="ECO:0000256" key="15">
    <source>
        <dbReference type="ARBA" id="ARBA00022759"/>
    </source>
</evidence>
<evidence type="ECO:0000256" key="34">
    <source>
        <dbReference type="ARBA" id="ARBA00063849"/>
    </source>
</evidence>
<feature type="domain" description="Integrase catalytic" evidence="41">
    <location>
        <begin position="701"/>
        <end position="860"/>
    </location>
</feature>
<keyword evidence="20" id="KW-0460">Magnesium</keyword>
<dbReference type="InterPro" id="IPR043128">
    <property type="entry name" value="Rev_trsase/Diguanyl_cyclase"/>
</dbReference>
<dbReference type="PROSITE" id="PS50878">
    <property type="entry name" value="RT_POL"/>
    <property type="match status" value="1"/>
</dbReference>
<evidence type="ECO:0000256" key="26">
    <source>
        <dbReference type="ARBA" id="ARBA00023125"/>
    </source>
</evidence>
<dbReference type="SUPFAM" id="SSF57756">
    <property type="entry name" value="Retrovirus zinc finger-like domains"/>
    <property type="match status" value="1"/>
</dbReference>
<evidence type="ECO:0000256" key="4">
    <source>
        <dbReference type="ARBA" id="ARBA00004496"/>
    </source>
</evidence>
<dbReference type="GO" id="GO:0003677">
    <property type="term" value="F:DNA binding"/>
    <property type="evidence" value="ECO:0007669"/>
    <property type="project" value="UniProtKB-KW"/>
</dbReference>
<evidence type="ECO:0000256" key="9">
    <source>
        <dbReference type="ARBA" id="ARBA00022695"/>
    </source>
</evidence>
<dbReference type="Pfam" id="PF24626">
    <property type="entry name" value="SH3_Tf2-1"/>
    <property type="match status" value="1"/>
</dbReference>
<dbReference type="Gene3D" id="3.30.420.10">
    <property type="entry name" value="Ribonuclease H-like superfamily/Ribonuclease H"/>
    <property type="match status" value="1"/>
</dbReference>
<dbReference type="FunFam" id="3.30.70.270:FF:000026">
    <property type="entry name" value="Transposon Ty3-G Gag-Pol polyprotein"/>
    <property type="match status" value="1"/>
</dbReference>
<dbReference type="GO" id="GO:0004523">
    <property type="term" value="F:RNA-DNA hybrid ribonuclease activity"/>
    <property type="evidence" value="ECO:0007669"/>
    <property type="project" value="UniProtKB-EC"/>
</dbReference>
<dbReference type="InterPro" id="IPR056924">
    <property type="entry name" value="SH3_Tf2-1"/>
</dbReference>
<dbReference type="PANTHER" id="PTHR37984:SF5">
    <property type="entry name" value="PROTEIN NYNRIN-LIKE"/>
    <property type="match status" value="1"/>
</dbReference>
<dbReference type="EMBL" id="JAIZAY010000004">
    <property type="protein sequence ID" value="KAJ8043262.1"/>
    <property type="molecule type" value="Genomic_DNA"/>
</dbReference>
<evidence type="ECO:0000256" key="30">
    <source>
        <dbReference type="ARBA" id="ARBA00025590"/>
    </source>
</evidence>
<keyword evidence="22" id="KW-0229">DNA integration</keyword>
<keyword evidence="15" id="KW-0255">Endonuclease</keyword>
<dbReference type="Gene3D" id="3.30.70.270">
    <property type="match status" value="2"/>
</dbReference>
<dbReference type="SUPFAM" id="SSF53098">
    <property type="entry name" value="Ribonuclease H-like"/>
    <property type="match status" value="1"/>
</dbReference>
<dbReference type="Proteomes" id="UP001152320">
    <property type="component" value="Chromosome 4"/>
</dbReference>
<dbReference type="Gene3D" id="3.10.10.10">
    <property type="entry name" value="HIV Type 1 Reverse Transcriptase, subunit A, domain 1"/>
    <property type="match status" value="1"/>
</dbReference>
<dbReference type="GO" id="GO:0075523">
    <property type="term" value="P:viral translational frameshifting"/>
    <property type="evidence" value="ECO:0007669"/>
    <property type="project" value="UniProtKB-KW"/>
</dbReference>
<dbReference type="GO" id="GO:0003723">
    <property type="term" value="F:RNA binding"/>
    <property type="evidence" value="ECO:0007669"/>
    <property type="project" value="UniProtKB-KW"/>
</dbReference>
<dbReference type="Pfam" id="PF17921">
    <property type="entry name" value="Integrase_H2C2"/>
    <property type="match status" value="1"/>
</dbReference>
<dbReference type="GO" id="GO:0003887">
    <property type="term" value="F:DNA-directed DNA polymerase activity"/>
    <property type="evidence" value="ECO:0007669"/>
    <property type="project" value="UniProtKB-KW"/>
</dbReference>
<evidence type="ECO:0000256" key="17">
    <source>
        <dbReference type="ARBA" id="ARBA00022801"/>
    </source>
</evidence>
<evidence type="ECO:0000256" key="18">
    <source>
        <dbReference type="ARBA" id="ARBA00022833"/>
    </source>
</evidence>
<keyword evidence="37" id="KW-0175">Coiled coil</keyword>
<name>A0A9Q1CDE9_HOLLE</name>
<evidence type="ECO:0000256" key="8">
    <source>
        <dbReference type="ARBA" id="ARBA00022679"/>
    </source>
</evidence>
<dbReference type="GO" id="GO:0005524">
    <property type="term" value="F:ATP binding"/>
    <property type="evidence" value="ECO:0007669"/>
    <property type="project" value="UniProtKB-KW"/>
</dbReference>
<dbReference type="GO" id="GO:0005634">
    <property type="term" value="C:nucleus"/>
    <property type="evidence" value="ECO:0007669"/>
    <property type="project" value="UniProtKB-SubCell"/>
</dbReference>
<keyword evidence="26" id="KW-0238">DNA-binding</keyword>
<evidence type="ECO:0000256" key="10">
    <source>
        <dbReference type="ARBA" id="ARBA00022722"/>
    </source>
</evidence>
<dbReference type="Gene3D" id="4.10.60.10">
    <property type="entry name" value="Zinc finger, CCHC-type"/>
    <property type="match status" value="1"/>
</dbReference>
<comment type="subunit">
    <text evidence="34">The protease is a homodimer, whose active site consists of two apposed aspartic acid residues.</text>
</comment>
<evidence type="ECO:0000256" key="23">
    <source>
        <dbReference type="ARBA" id="ARBA00022918"/>
    </source>
</evidence>
<dbReference type="InterPro" id="IPR000477">
    <property type="entry name" value="RT_dom"/>
</dbReference>
<dbReference type="SMART" id="SM00343">
    <property type="entry name" value="ZnF_C2HC"/>
    <property type="match status" value="1"/>
</dbReference>
<dbReference type="InterPro" id="IPR041588">
    <property type="entry name" value="Integrase_H2C2"/>
</dbReference>
<dbReference type="Pfam" id="PF00078">
    <property type="entry name" value="RVT_1"/>
    <property type="match status" value="1"/>
</dbReference>
<keyword evidence="6" id="KW-1188">Viral release from host cell</keyword>
<keyword evidence="43" id="KW-1185">Reference proteome</keyword>
<comment type="caution">
    <text evidence="42">The sequence shown here is derived from an EMBL/GenBank/DDBJ whole genome shotgun (WGS) entry which is preliminary data.</text>
</comment>
<evidence type="ECO:0000256" key="11">
    <source>
        <dbReference type="ARBA" id="ARBA00022723"/>
    </source>
</evidence>
<evidence type="ECO:0000256" key="22">
    <source>
        <dbReference type="ARBA" id="ARBA00022908"/>
    </source>
</evidence>
<comment type="function">
    <text evidence="2">The aspartyl protease (PR) mediates the proteolytic cleavages of the Gag and Gag-Pol polyproteins after assembly of the VLP.</text>
</comment>
<evidence type="ECO:0000256" key="35">
    <source>
        <dbReference type="ARBA" id="ARBA00082890"/>
    </source>
</evidence>
<organism evidence="42 43">
    <name type="scientific">Holothuria leucospilota</name>
    <name type="common">Black long sea cucumber</name>
    <name type="synonym">Mertensiothuria leucospilota</name>
    <dbReference type="NCBI Taxonomy" id="206669"/>
    <lineage>
        <taxon>Eukaryota</taxon>
        <taxon>Metazoa</taxon>
        <taxon>Echinodermata</taxon>
        <taxon>Eleutherozoa</taxon>
        <taxon>Echinozoa</taxon>
        <taxon>Holothuroidea</taxon>
        <taxon>Aspidochirotacea</taxon>
        <taxon>Aspidochirotida</taxon>
        <taxon>Holothuriidae</taxon>
        <taxon>Holothuria</taxon>
    </lineage>
</organism>
<dbReference type="InterPro" id="IPR050951">
    <property type="entry name" value="Retrovirus_Pol_polyprotein"/>
</dbReference>
<evidence type="ECO:0000259" key="41">
    <source>
        <dbReference type="PROSITE" id="PS50994"/>
    </source>
</evidence>
<feature type="domain" description="Reverse transcriptase" evidence="40">
    <location>
        <begin position="1114"/>
        <end position="1291"/>
    </location>
</feature>
<evidence type="ECO:0000256" key="32">
    <source>
        <dbReference type="ARBA" id="ARBA00055265"/>
    </source>
</evidence>
<evidence type="ECO:0000256" key="29">
    <source>
        <dbReference type="ARBA" id="ARBA00023268"/>
    </source>
</evidence>
<dbReference type="PROSITE" id="PS50158">
    <property type="entry name" value="ZF_CCHC"/>
    <property type="match status" value="1"/>
</dbReference>
<dbReference type="CDD" id="cd01647">
    <property type="entry name" value="RT_LTR"/>
    <property type="match status" value="1"/>
</dbReference>
<dbReference type="Pfam" id="PF17917">
    <property type="entry name" value="RT_RNaseH"/>
    <property type="match status" value="1"/>
</dbReference>
<keyword evidence="14" id="KW-0688">Ribosomal frameshifting</keyword>
<evidence type="ECO:0000256" key="12">
    <source>
        <dbReference type="ARBA" id="ARBA00022741"/>
    </source>
</evidence>
<comment type="function">
    <text evidence="30">Reverse transcriptase/ribonuclease H (RT) is a multifunctional enzyme that catalyzes the conversion of the retro-elements RNA genome into dsDNA within the VLP. The enzyme displays a DNA polymerase activity that can copy either DNA or RNA templates, and a ribonuclease H (RNase H) activity that cleaves the RNA strand of RNA-DNA heteroduplexes during plus-strand synthesis and hydrolyzes RNA primers. The conversion leads to a linear dsDNA copy of the retrotransposon that includes long terminal repeats (LTRs) at both ends.</text>
</comment>
<feature type="domain" description="CCHC-type" evidence="39">
    <location>
        <begin position="301"/>
        <end position="317"/>
    </location>
</feature>
<evidence type="ECO:0000256" key="5">
    <source>
        <dbReference type="ARBA" id="ARBA00022490"/>
    </source>
</evidence>
<evidence type="ECO:0000256" key="36">
    <source>
        <dbReference type="PROSITE-ProRule" id="PRU00047"/>
    </source>
</evidence>
<evidence type="ECO:0000256" key="16">
    <source>
        <dbReference type="ARBA" id="ARBA00022771"/>
    </source>
</evidence>
<keyword evidence="29" id="KW-0511">Multifunctional enzyme</keyword>
<evidence type="ECO:0000256" key="21">
    <source>
        <dbReference type="ARBA" id="ARBA00022884"/>
    </source>
</evidence>
<evidence type="ECO:0000256" key="37">
    <source>
        <dbReference type="SAM" id="Coils"/>
    </source>
</evidence>
<dbReference type="Gene3D" id="1.10.4020.10">
    <property type="entry name" value="DNA breaking-rejoining enzymes"/>
    <property type="match status" value="1"/>
</dbReference>
<dbReference type="InterPro" id="IPR036397">
    <property type="entry name" value="RNaseH_sf"/>
</dbReference>
<evidence type="ECO:0000256" key="19">
    <source>
        <dbReference type="ARBA" id="ARBA00022840"/>
    </source>
</evidence>
<comment type="function">
    <text evidence="32">Nucleocapsid protein p11 (NC) forms the nucleocore that coats the retro-elements dimeric RNA. Binds these RNAs through its zinc fingers. Promotes primer tRNA(i)-Met annealing to the multipartite primer-binding site (PBS), dimerization of Ty3 RNA and initiation of reverse transcription.</text>
</comment>
<dbReference type="GO" id="GO:0006310">
    <property type="term" value="P:DNA recombination"/>
    <property type="evidence" value="ECO:0007669"/>
    <property type="project" value="UniProtKB-KW"/>
</dbReference>
<keyword evidence="25" id="KW-0917">Virion maturation</keyword>
<dbReference type="InterPro" id="IPR043502">
    <property type="entry name" value="DNA/RNA_pol_sf"/>
</dbReference>
<keyword evidence="9" id="KW-0548">Nucleotidyltransferase</keyword>
<dbReference type="FunFam" id="3.30.420.10:FF:000032">
    <property type="entry name" value="Retrovirus-related Pol polyprotein from transposon 297-like Protein"/>
    <property type="match status" value="1"/>
</dbReference>
<evidence type="ECO:0000256" key="14">
    <source>
        <dbReference type="ARBA" id="ARBA00022758"/>
    </source>
</evidence>
<gene>
    <name evidence="42" type="ORF">HOLleu_10282</name>
</gene>
<reference evidence="42" key="1">
    <citation type="submission" date="2021-10" db="EMBL/GenBank/DDBJ databases">
        <title>Tropical sea cucumber genome reveals ecological adaptation and Cuvierian tubules defense mechanism.</title>
        <authorList>
            <person name="Chen T."/>
        </authorList>
    </citation>
    <scope>NUCLEOTIDE SEQUENCE</scope>
    <source>
        <strain evidence="42">Nanhai2018</strain>
        <tissue evidence="42">Muscle</tissue>
    </source>
</reference>
<evidence type="ECO:0000256" key="27">
    <source>
        <dbReference type="ARBA" id="ARBA00023172"/>
    </source>
</evidence>
<dbReference type="InterPro" id="IPR001584">
    <property type="entry name" value="Integrase_cat-core"/>
</dbReference>
<evidence type="ECO:0000256" key="38">
    <source>
        <dbReference type="SAM" id="MobiDB-lite"/>
    </source>
</evidence>
<protein>
    <recommendedName>
        <fullName evidence="35">Gag3-Pol3</fullName>
    </recommendedName>
</protein>
<keyword evidence="13" id="KW-0064">Aspartyl protease</keyword>
<evidence type="ECO:0000259" key="39">
    <source>
        <dbReference type="PROSITE" id="PS50158"/>
    </source>
</evidence>
<dbReference type="SUPFAM" id="SSF47353">
    <property type="entry name" value="Retrovirus capsid dimerization domain-like"/>
    <property type="match status" value="1"/>
</dbReference>
<dbReference type="GO" id="GO:0008270">
    <property type="term" value="F:zinc ion binding"/>
    <property type="evidence" value="ECO:0007669"/>
    <property type="project" value="UniProtKB-KW"/>
</dbReference>
<proteinExistence type="predicted"/>
<keyword evidence="24" id="KW-0239">DNA-directed DNA polymerase</keyword>
<dbReference type="InterPro" id="IPR041373">
    <property type="entry name" value="RT_RNaseH"/>
</dbReference>
<keyword evidence="19" id="KW-0067">ATP-binding</keyword>
<evidence type="ECO:0000256" key="7">
    <source>
        <dbReference type="ARBA" id="ARBA00022670"/>
    </source>
</evidence>
<dbReference type="SUPFAM" id="SSF56672">
    <property type="entry name" value="DNA/RNA polymerases"/>
    <property type="match status" value="1"/>
</dbReference>
<dbReference type="CDD" id="cd00303">
    <property type="entry name" value="retropepsin_like"/>
    <property type="match status" value="1"/>
</dbReference>